<dbReference type="OrthoDB" id="10542830at2759"/>
<dbReference type="Proteomes" id="UP000054721">
    <property type="component" value="Unassembled WGS sequence"/>
</dbReference>
<dbReference type="AlphaFoldDB" id="A0A0V1KVE3"/>
<name>A0A0V1KVE3_9BILA</name>
<evidence type="ECO:0000313" key="1">
    <source>
        <dbReference type="EMBL" id="KRZ51309.1"/>
    </source>
</evidence>
<gene>
    <name evidence="1" type="ORF">T02_2133</name>
</gene>
<proteinExistence type="predicted"/>
<accession>A0A0V1KVE3</accession>
<comment type="caution">
    <text evidence="1">The sequence shown here is derived from an EMBL/GenBank/DDBJ whole genome shotgun (WGS) entry which is preliminary data.</text>
</comment>
<organism evidence="1 2">
    <name type="scientific">Trichinella nativa</name>
    <dbReference type="NCBI Taxonomy" id="6335"/>
    <lineage>
        <taxon>Eukaryota</taxon>
        <taxon>Metazoa</taxon>
        <taxon>Ecdysozoa</taxon>
        <taxon>Nematoda</taxon>
        <taxon>Enoplea</taxon>
        <taxon>Dorylaimia</taxon>
        <taxon>Trichinellida</taxon>
        <taxon>Trichinellidae</taxon>
        <taxon>Trichinella</taxon>
    </lineage>
</organism>
<reference evidence="1 2" key="1">
    <citation type="submission" date="2015-05" db="EMBL/GenBank/DDBJ databases">
        <title>Evolution of Trichinella species and genotypes.</title>
        <authorList>
            <person name="Korhonen P.K."/>
            <person name="Edoardo P."/>
            <person name="Giuseppe L.R."/>
            <person name="Gasser R.B."/>
        </authorList>
    </citation>
    <scope>NUCLEOTIDE SEQUENCE [LARGE SCALE GENOMIC DNA]</scope>
    <source>
        <strain evidence="1">ISS10</strain>
    </source>
</reference>
<sequence>MLLISFRQANALRATANEILSLEVYSKDRSQQRVYKTTKQTDGSKSVTSHYTLQYDGVSFTVLGSDHDFAGSKSTSDGLKRVKTPRAVQNQTDRTIPSLLGWSSVITPVFQRLRGTVSSVSRDTKYSSVYRFHSWRISICWYCQRLLSCLAPAKLDFSWVDVGSAANSLPIRKCAGVSRVQSLGSSLAKYGEQERLKLTRADLKVHLLNVCLDPDSGTTKADRAVEDHTALADWYIAWCGKYHVLLTRPLSSWTSSAQPL</sequence>
<keyword evidence="2" id="KW-1185">Reference proteome</keyword>
<protein>
    <submittedName>
        <fullName evidence="1">Uncharacterized protein</fullName>
    </submittedName>
</protein>
<evidence type="ECO:0000313" key="2">
    <source>
        <dbReference type="Proteomes" id="UP000054721"/>
    </source>
</evidence>
<dbReference type="EMBL" id="JYDW01000231">
    <property type="protein sequence ID" value="KRZ51309.1"/>
    <property type="molecule type" value="Genomic_DNA"/>
</dbReference>